<comment type="caution">
    <text evidence="1">The sequence shown here is derived from an EMBL/GenBank/DDBJ whole genome shotgun (WGS) entry which is preliminary data.</text>
</comment>
<sequence length="94" mass="10325">MPRNFRLHNDLVLVKSVEDQTSSAGMVWKFGKEVTSHASASSSEHGSKLRGLSQDSSHLASKLDVSPTELSYINTLNMISIQFKATSTDQDTIK</sequence>
<reference evidence="1 2" key="1">
    <citation type="journal article" date="2019" name="Sci. Rep.">
        <title>Orb-weaving spider Araneus ventricosus genome elucidates the spidroin gene catalogue.</title>
        <authorList>
            <person name="Kono N."/>
            <person name="Nakamura H."/>
            <person name="Ohtoshi R."/>
            <person name="Moran D.A.P."/>
            <person name="Shinohara A."/>
            <person name="Yoshida Y."/>
            <person name="Fujiwara M."/>
            <person name="Mori M."/>
            <person name="Tomita M."/>
            <person name="Arakawa K."/>
        </authorList>
    </citation>
    <scope>NUCLEOTIDE SEQUENCE [LARGE SCALE GENOMIC DNA]</scope>
</reference>
<keyword evidence="2" id="KW-1185">Reference proteome</keyword>
<evidence type="ECO:0000313" key="1">
    <source>
        <dbReference type="EMBL" id="GBM29287.1"/>
    </source>
</evidence>
<dbReference type="AlphaFoldDB" id="A0A4Y2EL65"/>
<evidence type="ECO:0000313" key="2">
    <source>
        <dbReference type="Proteomes" id="UP000499080"/>
    </source>
</evidence>
<dbReference type="Proteomes" id="UP000499080">
    <property type="component" value="Unassembled WGS sequence"/>
</dbReference>
<protein>
    <submittedName>
        <fullName evidence="1">Uncharacterized protein</fullName>
    </submittedName>
</protein>
<organism evidence="1 2">
    <name type="scientific">Araneus ventricosus</name>
    <name type="common">Orbweaver spider</name>
    <name type="synonym">Epeira ventricosa</name>
    <dbReference type="NCBI Taxonomy" id="182803"/>
    <lineage>
        <taxon>Eukaryota</taxon>
        <taxon>Metazoa</taxon>
        <taxon>Ecdysozoa</taxon>
        <taxon>Arthropoda</taxon>
        <taxon>Chelicerata</taxon>
        <taxon>Arachnida</taxon>
        <taxon>Araneae</taxon>
        <taxon>Araneomorphae</taxon>
        <taxon>Entelegynae</taxon>
        <taxon>Araneoidea</taxon>
        <taxon>Araneidae</taxon>
        <taxon>Araneus</taxon>
    </lineage>
</organism>
<accession>A0A4Y2EL65</accession>
<name>A0A4Y2EL65_ARAVE</name>
<proteinExistence type="predicted"/>
<gene>
    <name evidence="1" type="ORF">AVEN_177602_1</name>
</gene>
<dbReference type="EMBL" id="BGPR01000632">
    <property type="protein sequence ID" value="GBM29287.1"/>
    <property type="molecule type" value="Genomic_DNA"/>
</dbReference>